<reference evidence="1 2" key="1">
    <citation type="journal article" date="2024" name="G3 (Bethesda)">
        <title>Genome assembly of Hibiscus sabdariffa L. provides insights into metabolisms of medicinal natural products.</title>
        <authorList>
            <person name="Kim T."/>
        </authorList>
    </citation>
    <scope>NUCLEOTIDE SEQUENCE [LARGE SCALE GENOMIC DNA]</scope>
    <source>
        <strain evidence="1">TK-2024</strain>
        <tissue evidence="1">Old leaves</tissue>
    </source>
</reference>
<comment type="caution">
    <text evidence="1">The sequence shown here is derived from an EMBL/GenBank/DDBJ whole genome shotgun (WGS) entry which is preliminary data.</text>
</comment>
<gene>
    <name evidence="1" type="ORF">V6N11_044837</name>
</gene>
<organism evidence="1 2">
    <name type="scientific">Hibiscus sabdariffa</name>
    <name type="common">roselle</name>
    <dbReference type="NCBI Taxonomy" id="183260"/>
    <lineage>
        <taxon>Eukaryota</taxon>
        <taxon>Viridiplantae</taxon>
        <taxon>Streptophyta</taxon>
        <taxon>Embryophyta</taxon>
        <taxon>Tracheophyta</taxon>
        <taxon>Spermatophyta</taxon>
        <taxon>Magnoliopsida</taxon>
        <taxon>eudicotyledons</taxon>
        <taxon>Gunneridae</taxon>
        <taxon>Pentapetalae</taxon>
        <taxon>rosids</taxon>
        <taxon>malvids</taxon>
        <taxon>Malvales</taxon>
        <taxon>Malvaceae</taxon>
        <taxon>Malvoideae</taxon>
        <taxon>Hibiscus</taxon>
    </lineage>
</organism>
<keyword evidence="2" id="KW-1185">Reference proteome</keyword>
<name>A0ABR2PU15_9ROSI</name>
<dbReference type="EMBL" id="JBBPBN010000051">
    <property type="protein sequence ID" value="KAK8991944.1"/>
    <property type="molecule type" value="Genomic_DNA"/>
</dbReference>
<dbReference type="PANTHER" id="PTHR33384">
    <property type="entry name" value="EXPRESSED PROTEIN"/>
    <property type="match status" value="1"/>
</dbReference>
<proteinExistence type="predicted"/>
<sequence>MASSSLYFYGSLLSRVVNPVSQDVRFNNKKTSLTSPTPPYSPSLKGEGCMKVKFGQKLVAVRIKGFNFLRRDNRNCNISVVA</sequence>
<dbReference type="PANTHER" id="PTHR33384:SF22">
    <property type="match status" value="1"/>
</dbReference>
<evidence type="ECO:0000313" key="1">
    <source>
        <dbReference type="EMBL" id="KAK8991944.1"/>
    </source>
</evidence>
<dbReference type="Proteomes" id="UP001396334">
    <property type="component" value="Unassembled WGS sequence"/>
</dbReference>
<evidence type="ECO:0000313" key="2">
    <source>
        <dbReference type="Proteomes" id="UP001396334"/>
    </source>
</evidence>
<accession>A0ABR2PU15</accession>
<protein>
    <submittedName>
        <fullName evidence="1">Uncharacterized protein</fullName>
    </submittedName>
</protein>